<accession>A0A813EXN5</accession>
<dbReference type="InterPro" id="IPR002885">
    <property type="entry name" value="PPR_rpt"/>
</dbReference>
<feature type="non-terminal residue" evidence="3">
    <location>
        <position position="1"/>
    </location>
</feature>
<organism evidence="3 4">
    <name type="scientific">Polarella glacialis</name>
    <name type="common">Dinoflagellate</name>
    <dbReference type="NCBI Taxonomy" id="89957"/>
    <lineage>
        <taxon>Eukaryota</taxon>
        <taxon>Sar</taxon>
        <taxon>Alveolata</taxon>
        <taxon>Dinophyceae</taxon>
        <taxon>Suessiales</taxon>
        <taxon>Suessiaceae</taxon>
        <taxon>Polarella</taxon>
    </lineage>
</organism>
<comment type="caution">
    <text evidence="3">The sequence shown here is derived from an EMBL/GenBank/DDBJ whole genome shotgun (WGS) entry which is preliminary data.</text>
</comment>
<gene>
    <name evidence="3" type="ORF">PGLA1383_LOCUS21792</name>
</gene>
<feature type="non-terminal residue" evidence="3">
    <location>
        <position position="185"/>
    </location>
</feature>
<dbReference type="AlphaFoldDB" id="A0A813EXN5"/>
<dbReference type="PROSITE" id="PS51375">
    <property type="entry name" value="PPR"/>
    <property type="match status" value="1"/>
</dbReference>
<dbReference type="Proteomes" id="UP000654075">
    <property type="component" value="Unassembled WGS sequence"/>
</dbReference>
<sequence length="185" mass="19536">WSRALALLSEAAKLGVRSDIVARGSAMNALASEGHWQAALELLRSTGRSGGVELNLITFNSAITATERGLQWTHALWLLQDVRERGIEPGVITFSAAISAVGKCGVWAQALNLLAAMCAQRLEGSVIGSASALLACCEARTWTLGLTLISAMNESGLRPDATSYGAASFLCEQYGHVSKEAELMT</sequence>
<name>A0A813EXN5_POLGL</name>
<evidence type="ECO:0000313" key="4">
    <source>
        <dbReference type="Proteomes" id="UP000654075"/>
    </source>
</evidence>
<dbReference type="PANTHER" id="PTHR47447">
    <property type="entry name" value="OS03G0856100 PROTEIN"/>
    <property type="match status" value="1"/>
</dbReference>
<evidence type="ECO:0000256" key="2">
    <source>
        <dbReference type="PROSITE-ProRule" id="PRU00708"/>
    </source>
</evidence>
<dbReference type="EMBL" id="CAJNNV010015550">
    <property type="protein sequence ID" value="CAE8603584.1"/>
    <property type="molecule type" value="Genomic_DNA"/>
</dbReference>
<proteinExistence type="predicted"/>
<keyword evidence="1" id="KW-0677">Repeat</keyword>
<keyword evidence="4" id="KW-1185">Reference proteome</keyword>
<dbReference type="OrthoDB" id="185373at2759"/>
<reference evidence="3" key="1">
    <citation type="submission" date="2021-02" db="EMBL/GenBank/DDBJ databases">
        <authorList>
            <person name="Dougan E. K."/>
            <person name="Rhodes N."/>
            <person name="Thang M."/>
            <person name="Chan C."/>
        </authorList>
    </citation>
    <scope>NUCLEOTIDE SEQUENCE</scope>
</reference>
<dbReference type="InterPro" id="IPR011990">
    <property type="entry name" value="TPR-like_helical_dom_sf"/>
</dbReference>
<feature type="repeat" description="PPR" evidence="2">
    <location>
        <begin position="55"/>
        <end position="89"/>
    </location>
</feature>
<evidence type="ECO:0000313" key="3">
    <source>
        <dbReference type="EMBL" id="CAE8603584.1"/>
    </source>
</evidence>
<dbReference type="PANTHER" id="PTHR47447:SF17">
    <property type="entry name" value="OS12G0638900 PROTEIN"/>
    <property type="match status" value="1"/>
</dbReference>
<dbReference type="Pfam" id="PF13812">
    <property type="entry name" value="PPR_3"/>
    <property type="match status" value="1"/>
</dbReference>
<dbReference type="Gene3D" id="1.25.40.10">
    <property type="entry name" value="Tetratricopeptide repeat domain"/>
    <property type="match status" value="2"/>
</dbReference>
<evidence type="ECO:0000256" key="1">
    <source>
        <dbReference type="ARBA" id="ARBA00022737"/>
    </source>
</evidence>
<protein>
    <recommendedName>
        <fullName evidence="5">Pentatricopeptide repeat-containing protein, chloroplastic</fullName>
    </recommendedName>
</protein>
<evidence type="ECO:0008006" key="5">
    <source>
        <dbReference type="Google" id="ProtNLM"/>
    </source>
</evidence>